<feature type="domain" description="Fibronectin type-III" evidence="13">
    <location>
        <begin position="430"/>
        <end position="529"/>
    </location>
</feature>
<protein>
    <submittedName>
        <fullName evidence="14">Leukemia inhibitory factor receptor</fullName>
    </submittedName>
</protein>
<evidence type="ECO:0000256" key="7">
    <source>
        <dbReference type="ARBA" id="ARBA00023136"/>
    </source>
</evidence>
<dbReference type="Pfam" id="PF21177">
    <property type="entry name" value="LIF-R_Ig-like"/>
    <property type="match status" value="1"/>
</dbReference>
<dbReference type="InterPro" id="IPR052672">
    <property type="entry name" value="Type1_Cytokine_Rcpt_Type2"/>
</dbReference>
<evidence type="ECO:0000256" key="5">
    <source>
        <dbReference type="ARBA" id="ARBA00022737"/>
    </source>
</evidence>
<dbReference type="InterPro" id="IPR036116">
    <property type="entry name" value="FN3_sf"/>
</dbReference>
<reference evidence="14" key="1">
    <citation type="journal article" date="2014" name="Nature">
        <title>Elephant shark genome provides unique insights into gnathostome evolution.</title>
        <authorList>
            <consortium name="International Elephant Shark Genome Sequencing Consortium"/>
            <person name="Venkatesh B."/>
            <person name="Lee A.P."/>
            <person name="Ravi V."/>
            <person name="Maurya A.K."/>
            <person name="Lian M.M."/>
            <person name="Swann J.B."/>
            <person name="Ohta Y."/>
            <person name="Flajnik M.F."/>
            <person name="Sutoh Y."/>
            <person name="Kasahara M."/>
            <person name="Hoon S."/>
            <person name="Gangu V."/>
            <person name="Roy S.W."/>
            <person name="Irimia M."/>
            <person name="Korzh V."/>
            <person name="Kondrychyn I."/>
            <person name="Lim Z.W."/>
            <person name="Tay B.H."/>
            <person name="Tohari S."/>
            <person name="Kong K.W."/>
            <person name="Ho S."/>
            <person name="Lorente-Galdos B."/>
            <person name="Quilez J."/>
            <person name="Marques-Bonet T."/>
            <person name="Raney B.J."/>
            <person name="Ingham P.W."/>
            <person name="Tay A."/>
            <person name="Hillier L.W."/>
            <person name="Minx P."/>
            <person name="Boehm T."/>
            <person name="Wilson R.K."/>
            <person name="Brenner S."/>
            <person name="Warren W.C."/>
        </authorList>
    </citation>
    <scope>NUCLEOTIDE SEQUENCE</scope>
    <source>
        <tissue evidence="14">Testis</tissue>
    </source>
</reference>
<keyword evidence="6 11" id="KW-1133">Transmembrane helix</keyword>
<evidence type="ECO:0000256" key="8">
    <source>
        <dbReference type="ARBA" id="ARBA00023170"/>
    </source>
</evidence>
<dbReference type="PANTHER" id="PTHR48423:SF1">
    <property type="entry name" value="INTERLEUKIN-27 RECEPTOR SUBUNIT ALPHA"/>
    <property type="match status" value="1"/>
</dbReference>
<dbReference type="EMBL" id="JW862220">
    <property type="protein sequence ID" value="AFO94737.1"/>
    <property type="molecule type" value="mRNA"/>
</dbReference>
<evidence type="ECO:0000256" key="6">
    <source>
        <dbReference type="ARBA" id="ARBA00022989"/>
    </source>
</evidence>
<feature type="domain" description="Fibronectin type-III" evidence="13">
    <location>
        <begin position="533"/>
        <end position="628"/>
    </location>
</feature>
<dbReference type="PANTHER" id="PTHR48423">
    <property type="entry name" value="INTERLEUKIN-27 RECEPTOR SUBUNIT ALPHA"/>
    <property type="match status" value="1"/>
</dbReference>
<dbReference type="Pfam" id="PF00041">
    <property type="entry name" value="fn3"/>
    <property type="match status" value="1"/>
</dbReference>
<dbReference type="SUPFAM" id="SSF49265">
    <property type="entry name" value="Fibronectin type III"/>
    <property type="match status" value="4"/>
</dbReference>
<name>V9KAG5_CALMI</name>
<keyword evidence="4 12" id="KW-0732">Signal</keyword>
<feature type="signal peptide" evidence="12">
    <location>
        <begin position="1"/>
        <end position="32"/>
    </location>
</feature>
<accession>V9KAG5</accession>
<keyword evidence="8 14" id="KW-0675">Receptor</keyword>
<dbReference type="InterPro" id="IPR040901">
    <property type="entry name" value="LIFR_N"/>
</dbReference>
<evidence type="ECO:0000256" key="9">
    <source>
        <dbReference type="ARBA" id="ARBA00023180"/>
    </source>
</evidence>
<feature type="chain" id="PRO_5004777641" evidence="12">
    <location>
        <begin position="33"/>
        <end position="1092"/>
    </location>
</feature>
<evidence type="ECO:0000256" key="12">
    <source>
        <dbReference type="SAM" id="SignalP"/>
    </source>
</evidence>
<evidence type="ECO:0000313" key="14">
    <source>
        <dbReference type="EMBL" id="AFO94737.1"/>
    </source>
</evidence>
<keyword evidence="3 11" id="KW-0812">Transmembrane</keyword>
<feature type="compositionally biased region" description="Low complexity" evidence="10">
    <location>
        <begin position="980"/>
        <end position="995"/>
    </location>
</feature>
<dbReference type="PROSITE" id="PS50853">
    <property type="entry name" value="FN3"/>
    <property type="match status" value="4"/>
</dbReference>
<dbReference type="FunFam" id="2.60.40.10:FF:000607">
    <property type="entry name" value="Leukemia inhibitory factor receptor"/>
    <property type="match status" value="1"/>
</dbReference>
<dbReference type="InterPro" id="IPR013783">
    <property type="entry name" value="Ig-like_fold"/>
</dbReference>
<keyword evidence="9" id="KW-0325">Glycoprotein</keyword>
<organism evidence="14">
    <name type="scientific">Callorhinchus milii</name>
    <name type="common">Ghost shark</name>
    <dbReference type="NCBI Taxonomy" id="7868"/>
    <lineage>
        <taxon>Eukaryota</taxon>
        <taxon>Metazoa</taxon>
        <taxon>Chordata</taxon>
        <taxon>Craniata</taxon>
        <taxon>Vertebrata</taxon>
        <taxon>Chondrichthyes</taxon>
        <taxon>Holocephali</taxon>
        <taxon>Chimaeriformes</taxon>
        <taxon>Callorhinchidae</taxon>
        <taxon>Callorhinchus</taxon>
    </lineage>
</organism>
<dbReference type="SMART" id="SM00060">
    <property type="entry name" value="FN3"/>
    <property type="match status" value="6"/>
</dbReference>
<comment type="subcellular location">
    <subcellularLocation>
        <location evidence="1">Membrane</location>
        <topology evidence="1">Single-pass type I membrane protein</topology>
    </subcellularLocation>
</comment>
<evidence type="ECO:0000256" key="1">
    <source>
        <dbReference type="ARBA" id="ARBA00004479"/>
    </source>
</evidence>
<dbReference type="CDD" id="cd00063">
    <property type="entry name" value="FN3"/>
    <property type="match status" value="3"/>
</dbReference>
<evidence type="ECO:0000259" key="13">
    <source>
        <dbReference type="PROSITE" id="PS50853"/>
    </source>
</evidence>
<dbReference type="FunFam" id="2.60.40.10:FF:001289">
    <property type="entry name" value="Oncostatin-M-specific receptor subunit beta"/>
    <property type="match status" value="1"/>
</dbReference>
<feature type="domain" description="Fibronectin type-III" evidence="13">
    <location>
        <begin position="334"/>
        <end position="429"/>
    </location>
</feature>
<comment type="similarity">
    <text evidence="2">Belongs to the type I cytokine receptor family. Type 2 subfamily.</text>
</comment>
<sequence length="1092" mass="120826">MSQSTGTTTEGGTMKLFVFLVLFLFESHLASGQNGDPPEAPTDLRCLSQSLATIVCSWNPNTSLDTTYTVCQDSSRKCTSVGRNTSVELQFSLFKTLQIRIIANNSLGTQESDIFTVNESNIVFQPHTPRMVRVFREESDLELLVEWSDGADMYSFDLNLLFQIQVIQTQSLKEVGTGNRSVTLNPGHNRILQWSWLTEMPLQCTSHSVRVRCISNEPQYLFAGIKAWSDWSPWSTLDGEDVSNQTSNHIYPKDAIVLEAGTNMTFCCIAGVGSFVKRLTYHNYLIPLIKLSNRSTAIEVKNLTFLLEAGGNVFCELSSDITGAVIFVGSHPDVPQNLTCETRDLKTLNCTWDPGRFTGLTAERNTIYTLSHGSTSLTCDKASQTSAYYWCAYTLSNTSQYNISLTAENPLGKTQASISVNVTRVVHPFAPDNLRQGLVTADTITLLWLDPVNYKGIWLMCEIVISEEGGKSTLLNYSVRGESPYKSHVVQIDRLRANTLYTIRARYTSQHFWKWSEWSNTVTVRTQQAAPSVGVDVWRDISVNGSRRMVTLFWKSLSDAEANGPIESYTVTWKKVGDGAVSSEEAVSTSTELELDTAAYSVSVVARNSAGLSPRSTITIPPHRGDVAVEVERVTGSEGGFNLSWESRHHRSCGYTVQWCRPPDCQPEWLKLPSNLRHAVIRSDVFKPGVRYNFSVYECRPDGDYLLEEQVGYTKELAPTDGPEVTVRETAGDWIWLQWEDIPQDKLRGFIEGFNIYYIKSNASSPAWLSQPAKTIRASEKKIFKINGLNPGTTYNIAVSAFTGGGEGPVKLTMVTTLNSPLTLILGITVPLLLALILGLMLSVFCYRKQEWIKESFYPDIPDPNNSKVLQDGNFFQGVTTCSTLEPRDCIPNEVQVVEGRQLAMEGRKGSLYESIPDDTSNQESQSQGVLSYTPQRVSTDTNLPSNTSGRTNLAFDVSSLPPSPPCPSQVTYSTIQSSGYQRQGRPGPEQPQAQTDIVVKSGYQPQIHSHTPPSAAPQDLSSPEVSLPTHCGYKPQMQPDSLGIADQQPPITTPIGSPTSVNSQTFLLAEQESAELPAGNRSWPLSSFFNT</sequence>
<evidence type="ECO:0000256" key="2">
    <source>
        <dbReference type="ARBA" id="ARBA00008921"/>
    </source>
</evidence>
<evidence type="ECO:0000256" key="3">
    <source>
        <dbReference type="ARBA" id="ARBA00022692"/>
    </source>
</evidence>
<dbReference type="InterPro" id="IPR048497">
    <property type="entry name" value="LIF-R-like_Ig-like"/>
</dbReference>
<dbReference type="Pfam" id="PF18207">
    <property type="entry name" value="LIFR_N"/>
    <property type="match status" value="1"/>
</dbReference>
<keyword evidence="7 11" id="KW-0472">Membrane</keyword>
<evidence type="ECO:0000256" key="4">
    <source>
        <dbReference type="ARBA" id="ARBA00022729"/>
    </source>
</evidence>
<dbReference type="InterPro" id="IPR040817">
    <property type="entry name" value="LIFR_D2"/>
</dbReference>
<feature type="region of interest" description="Disordered" evidence="10">
    <location>
        <begin position="912"/>
        <end position="1030"/>
    </location>
</feature>
<evidence type="ECO:0000256" key="11">
    <source>
        <dbReference type="SAM" id="Phobius"/>
    </source>
</evidence>
<dbReference type="AlphaFoldDB" id="V9KAG5"/>
<dbReference type="Gene3D" id="2.60.40.10">
    <property type="entry name" value="Immunoglobulins"/>
    <property type="match status" value="8"/>
</dbReference>
<evidence type="ECO:0000256" key="10">
    <source>
        <dbReference type="SAM" id="MobiDB-lite"/>
    </source>
</evidence>
<feature type="domain" description="Fibronectin type-III" evidence="13">
    <location>
        <begin position="719"/>
        <end position="821"/>
    </location>
</feature>
<dbReference type="Pfam" id="PF25552">
    <property type="entry name" value="LIFR_D4"/>
    <property type="match status" value="1"/>
</dbReference>
<feature type="compositionally biased region" description="Polar residues" evidence="10">
    <location>
        <begin position="1004"/>
        <end position="1013"/>
    </location>
</feature>
<feature type="compositionally biased region" description="Polar residues" evidence="10">
    <location>
        <begin position="918"/>
        <end position="952"/>
    </location>
</feature>
<proteinExistence type="evidence at transcript level"/>
<dbReference type="Pfam" id="PF17971">
    <property type="entry name" value="LIFR_D2"/>
    <property type="match status" value="1"/>
</dbReference>
<dbReference type="InterPro" id="IPR003961">
    <property type="entry name" value="FN3_dom"/>
</dbReference>
<dbReference type="GO" id="GO:0005886">
    <property type="term" value="C:plasma membrane"/>
    <property type="evidence" value="ECO:0007669"/>
    <property type="project" value="UniProtKB-ARBA"/>
</dbReference>
<feature type="transmembrane region" description="Helical" evidence="11">
    <location>
        <begin position="824"/>
        <end position="847"/>
    </location>
</feature>
<keyword evidence="5" id="KW-0677">Repeat</keyword>
<feature type="compositionally biased region" description="Polar residues" evidence="10">
    <location>
        <begin position="970"/>
        <end position="979"/>
    </location>
</feature>